<dbReference type="KEGG" id="bam:Bamb_0324"/>
<accession>Q0BIY9</accession>
<proteinExistence type="predicted"/>
<reference evidence="2" key="1">
    <citation type="submission" date="2009-01" db="EMBL/GenBank/DDBJ databases">
        <title>Complete sequence of Chromosome 1 of Burkholderia cepacia AMMD.</title>
        <authorList>
            <consortium name="US DOE Joint Genome Institute"/>
            <person name="Copeland A."/>
            <person name="Lucas S."/>
            <person name="Lapidus A."/>
            <person name="Barry K."/>
            <person name="Detter J.C."/>
            <person name="Glavina del Rio T."/>
            <person name="Hammon N."/>
            <person name="Israni S."/>
            <person name="Pitluck S."/>
            <person name="Bruce D."/>
            <person name="Chain P."/>
            <person name="Malfatti S."/>
            <person name="Shin M."/>
            <person name="Vergez L."/>
            <person name="Schmutz J."/>
            <person name="Larimer F."/>
            <person name="Land M."/>
            <person name="Hauser L."/>
            <person name="Kyrpides N."/>
            <person name="Kim E."/>
            <person name="Parke J."/>
            <person name="Coenye T."/>
            <person name="Konstantinidis K."/>
            <person name="Ramette A."/>
            <person name="Tiedje J."/>
            <person name="Richardson P."/>
        </authorList>
    </citation>
    <scope>NUCLEOTIDE SEQUENCE [LARGE SCALE GENOMIC DNA]</scope>
    <source>
        <strain evidence="2">AMMD</strain>
    </source>
</reference>
<dbReference type="AlphaFoldDB" id="Q0BIY9"/>
<dbReference type="Gene3D" id="3.30.450.400">
    <property type="entry name" value="Colicin M, catalytic domain"/>
    <property type="match status" value="1"/>
</dbReference>
<dbReference type="GO" id="GO:0042742">
    <property type="term" value="P:defense response to bacterium"/>
    <property type="evidence" value="ECO:0007669"/>
    <property type="project" value="InterPro"/>
</dbReference>
<gene>
    <name evidence="2" type="ordered locus">Bamb_0324</name>
</gene>
<evidence type="ECO:0000313" key="2">
    <source>
        <dbReference type="EMBL" id="ABI85884.1"/>
    </source>
</evidence>
<protein>
    <recommendedName>
        <fullName evidence="4">Lipid II-degrading bacteriocin</fullName>
    </recommendedName>
</protein>
<name>Q0BIY9_BURCM</name>
<organism evidence="2 3">
    <name type="scientific">Burkholderia ambifaria (strain ATCC BAA-244 / DSM 16087 / CCUG 44356 / LMG 19182 / AMMD)</name>
    <name type="common">Burkholderia cepacia (strain AMMD)</name>
    <dbReference type="NCBI Taxonomy" id="339670"/>
    <lineage>
        <taxon>Bacteria</taxon>
        <taxon>Pseudomonadati</taxon>
        <taxon>Pseudomonadota</taxon>
        <taxon>Betaproteobacteria</taxon>
        <taxon>Burkholderiales</taxon>
        <taxon>Burkholderiaceae</taxon>
        <taxon>Burkholderia</taxon>
        <taxon>Burkholderia cepacia complex</taxon>
    </lineage>
</organism>
<dbReference type="Proteomes" id="UP000000662">
    <property type="component" value="Chromosome 1"/>
</dbReference>
<evidence type="ECO:0000313" key="3">
    <source>
        <dbReference type="Proteomes" id="UP000000662"/>
    </source>
</evidence>
<evidence type="ECO:0008006" key="4">
    <source>
        <dbReference type="Google" id="ProtNLM"/>
    </source>
</evidence>
<dbReference type="InterPro" id="IPR028056">
    <property type="entry name" value="Colicin_M"/>
</dbReference>
<feature type="region of interest" description="Disordered" evidence="1">
    <location>
        <begin position="1"/>
        <end position="20"/>
    </location>
</feature>
<sequence length="372" mass="41666">MRKRGSSSDHVAEQTQRHRKRRMLVAASPYLPIYALLKQSISLAQTNVLPEISVNAPRLPSLDGFSNKVGGGGAMSEAALGYPKLLCFGRYCSATEMFNNADHGDMISTTEEFFKFLFEYRNEIFWRNQLTLVGEFTGWLARGGYQNFPGANSYNLNVALAQHGDVSTLFGIYANQLNGIRPVSEFQFYGNPFMFIGAVYYWVFGNGERRSINLESMNLRMSASDFKLIQDSIDNPGYGPGTYSIDGPFSTNIFNHGAHDFWSATTVGRVSGHVRGTLTMQQDNTYRFVGSYTLNPDKFDADSSNRPFLQEWMTTVLREIGSMLGHADYQIYFTGEKEVSFSGQRTIQNGQTRPPQAVHRPSFGGLMRPGPQ</sequence>
<feature type="compositionally biased region" description="Basic and acidic residues" evidence="1">
    <location>
        <begin position="1"/>
        <end position="16"/>
    </location>
</feature>
<keyword evidence="3" id="KW-1185">Reference proteome</keyword>
<evidence type="ECO:0000256" key="1">
    <source>
        <dbReference type="SAM" id="MobiDB-lite"/>
    </source>
</evidence>
<dbReference type="EMBL" id="CP000440">
    <property type="protein sequence ID" value="ABI85884.1"/>
    <property type="molecule type" value="Genomic_DNA"/>
</dbReference>
<dbReference type="Pfam" id="PF14859">
    <property type="entry name" value="Colicin_M"/>
    <property type="match status" value="1"/>
</dbReference>
<dbReference type="eggNOG" id="ENOG502ZI13">
    <property type="taxonomic scope" value="Bacteria"/>
</dbReference>
<feature type="region of interest" description="Disordered" evidence="1">
    <location>
        <begin position="347"/>
        <end position="372"/>
    </location>
</feature>